<keyword evidence="3" id="KW-1185">Reference proteome</keyword>
<proteinExistence type="predicted"/>
<evidence type="ECO:0008006" key="4">
    <source>
        <dbReference type="Google" id="ProtNLM"/>
    </source>
</evidence>
<organism evidence="2 3">
    <name type="scientific">Saccharospirillum salsuginis</name>
    <dbReference type="NCBI Taxonomy" id="418750"/>
    <lineage>
        <taxon>Bacteria</taxon>
        <taxon>Pseudomonadati</taxon>
        <taxon>Pseudomonadota</taxon>
        <taxon>Gammaproteobacteria</taxon>
        <taxon>Oceanospirillales</taxon>
        <taxon>Saccharospirillaceae</taxon>
        <taxon>Saccharospirillum</taxon>
    </lineage>
</organism>
<accession>A0A918K6A9</accession>
<keyword evidence="1" id="KW-1133">Transmembrane helix</keyword>
<gene>
    <name evidence="2" type="ORF">GCM10007392_15490</name>
</gene>
<reference evidence="2" key="2">
    <citation type="submission" date="2020-09" db="EMBL/GenBank/DDBJ databases">
        <authorList>
            <person name="Sun Q."/>
            <person name="Kim S."/>
        </authorList>
    </citation>
    <scope>NUCLEOTIDE SEQUENCE</scope>
    <source>
        <strain evidence="2">KCTC 22169</strain>
    </source>
</reference>
<dbReference type="EMBL" id="BMXR01000003">
    <property type="protein sequence ID" value="GGX49119.1"/>
    <property type="molecule type" value="Genomic_DNA"/>
</dbReference>
<feature type="transmembrane region" description="Helical" evidence="1">
    <location>
        <begin position="144"/>
        <end position="162"/>
    </location>
</feature>
<sequence length="192" mass="21984">MHWAQHPLYEALVWLVRLTGYQLLFWLAVVAGLGVFSLVPALALLILRLRDVQTGRVEPLRPWLIRTARRWYWPAQRIGLIWLAIATLLLADRQLTIRYNWGAVQAATTFALLIWIAVLPVWLSRRFSEPSAVRALLSIPERPGSLLLVLPCLCLAPVMWLLHPLAAFYGLLSFPLALWVRLTRSLYKESLS</sequence>
<name>A0A918K6A9_9GAMM</name>
<feature type="transmembrane region" description="Helical" evidence="1">
    <location>
        <begin position="71"/>
        <end position="91"/>
    </location>
</feature>
<dbReference type="AlphaFoldDB" id="A0A918K6A9"/>
<feature type="transmembrane region" description="Helical" evidence="1">
    <location>
        <begin position="23"/>
        <end position="47"/>
    </location>
</feature>
<reference evidence="2" key="1">
    <citation type="journal article" date="2014" name="Int. J. Syst. Evol. Microbiol.">
        <title>Complete genome sequence of Corynebacterium casei LMG S-19264T (=DSM 44701T), isolated from a smear-ripened cheese.</title>
        <authorList>
            <consortium name="US DOE Joint Genome Institute (JGI-PGF)"/>
            <person name="Walter F."/>
            <person name="Albersmeier A."/>
            <person name="Kalinowski J."/>
            <person name="Ruckert C."/>
        </authorList>
    </citation>
    <scope>NUCLEOTIDE SEQUENCE</scope>
    <source>
        <strain evidence="2">KCTC 22169</strain>
    </source>
</reference>
<protein>
    <recommendedName>
        <fullName evidence="4">DUF624 domain-containing protein</fullName>
    </recommendedName>
</protein>
<feature type="transmembrane region" description="Helical" evidence="1">
    <location>
        <begin position="168"/>
        <end position="187"/>
    </location>
</feature>
<keyword evidence="1" id="KW-0472">Membrane</keyword>
<dbReference type="InterPro" id="IPR006938">
    <property type="entry name" value="DUF624"/>
</dbReference>
<feature type="transmembrane region" description="Helical" evidence="1">
    <location>
        <begin position="103"/>
        <end position="123"/>
    </location>
</feature>
<dbReference type="RefSeq" id="WP_189607966.1">
    <property type="nucleotide sequence ID" value="NZ_BMXR01000003.1"/>
</dbReference>
<evidence type="ECO:0000313" key="3">
    <source>
        <dbReference type="Proteomes" id="UP000626148"/>
    </source>
</evidence>
<dbReference type="Proteomes" id="UP000626148">
    <property type="component" value="Unassembled WGS sequence"/>
</dbReference>
<comment type="caution">
    <text evidence="2">The sequence shown here is derived from an EMBL/GenBank/DDBJ whole genome shotgun (WGS) entry which is preliminary data.</text>
</comment>
<evidence type="ECO:0000313" key="2">
    <source>
        <dbReference type="EMBL" id="GGX49119.1"/>
    </source>
</evidence>
<keyword evidence="1" id="KW-0812">Transmembrane</keyword>
<dbReference type="Pfam" id="PF04854">
    <property type="entry name" value="DUF624"/>
    <property type="match status" value="1"/>
</dbReference>
<evidence type="ECO:0000256" key="1">
    <source>
        <dbReference type="SAM" id="Phobius"/>
    </source>
</evidence>